<dbReference type="Gene3D" id="3.30.1370.110">
    <property type="match status" value="1"/>
</dbReference>
<evidence type="ECO:0000256" key="1">
    <source>
        <dbReference type="ARBA" id="ARBA00007626"/>
    </source>
</evidence>
<feature type="repeat" description="PPR" evidence="3">
    <location>
        <begin position="192"/>
        <end position="226"/>
    </location>
</feature>
<dbReference type="Gene3D" id="1.25.40.10">
    <property type="entry name" value="Tetratricopeptide repeat domain"/>
    <property type="match status" value="1"/>
</dbReference>
<dbReference type="STRING" id="542762.A0A4S4DPS0"/>
<evidence type="ECO:0000313" key="5">
    <source>
        <dbReference type="EMBL" id="THG04674.1"/>
    </source>
</evidence>
<dbReference type="EMBL" id="SDRB02010731">
    <property type="protein sequence ID" value="THG04674.1"/>
    <property type="molecule type" value="Genomic_DNA"/>
</dbReference>
<keyword evidence="2" id="KW-0677">Repeat</keyword>
<dbReference type="InterPro" id="IPR011990">
    <property type="entry name" value="TPR-like_helical_dom_sf"/>
</dbReference>
<accession>A0A4S4DPS0</accession>
<proteinExistence type="inferred from homology"/>
<dbReference type="PANTHER" id="PTHR47447:SF15">
    <property type="entry name" value="OS02G0120000 PROTEIN"/>
    <property type="match status" value="1"/>
</dbReference>
<sequence>MAMVGCVKVSLQLPSNHHHHHYCRRRHHQPPPISTTHCALTKQGHRFLSSLATTTDDPSHSNRLIRKFVLSSSKSIALNALSHLLSPHTPHPHLSSLALPLYSRISEASWFNWNPKIVADLVALLDKQGQEDKAQSLISETVSKLGFRERDLALFYCNLIDSHSKHKSKPGFFDSYARLKELACASSSVYVKRRAFESMVSGLCAMDLPPEAENLMKEMRGLGVKSSAFEFRSVIYAYGRLGLFDDMKRCVVQMEIEGFKLDTVCSNMVLSSFGAHSELPEMVLWLQRMKSSGVSFSIRTYNSVLNSCPTIMTMLQELKTVPISIQELMENLLVDEGLLVQELIGSSVFEKAMEWNSLEGKLDLHGMHLGSAYLIMLQWTEELRARFRDQNQVVPAEVTVVCGSGKHSTVRGESPVKGLVKQMMVRMKCPMRIDRNNVGCFVAKGRVLKDWLG</sequence>
<dbReference type="PANTHER" id="PTHR47447">
    <property type="entry name" value="OS03G0856100 PROTEIN"/>
    <property type="match status" value="1"/>
</dbReference>
<comment type="similarity">
    <text evidence="1">Belongs to the PPR family. P subfamily.</text>
</comment>
<dbReference type="InterPro" id="IPR036063">
    <property type="entry name" value="Smr_dom_sf"/>
</dbReference>
<dbReference type="PROSITE" id="PS51375">
    <property type="entry name" value="PPR"/>
    <property type="match status" value="1"/>
</dbReference>
<gene>
    <name evidence="5" type="ORF">TEA_017219</name>
</gene>
<comment type="caution">
    <text evidence="5">The sequence shown here is derived from an EMBL/GenBank/DDBJ whole genome shotgun (WGS) entry which is preliminary data.</text>
</comment>
<evidence type="ECO:0000256" key="3">
    <source>
        <dbReference type="PROSITE-ProRule" id="PRU00708"/>
    </source>
</evidence>
<evidence type="ECO:0000256" key="2">
    <source>
        <dbReference type="ARBA" id="ARBA00022737"/>
    </source>
</evidence>
<name>A0A4S4DPS0_CAMSN</name>
<reference evidence="5 6" key="1">
    <citation type="journal article" date="2018" name="Proc. Natl. Acad. Sci. U.S.A.">
        <title>Draft genome sequence of Camellia sinensis var. sinensis provides insights into the evolution of the tea genome and tea quality.</title>
        <authorList>
            <person name="Wei C."/>
            <person name="Yang H."/>
            <person name="Wang S."/>
            <person name="Zhao J."/>
            <person name="Liu C."/>
            <person name="Gao L."/>
            <person name="Xia E."/>
            <person name="Lu Y."/>
            <person name="Tai Y."/>
            <person name="She G."/>
            <person name="Sun J."/>
            <person name="Cao H."/>
            <person name="Tong W."/>
            <person name="Gao Q."/>
            <person name="Li Y."/>
            <person name="Deng W."/>
            <person name="Jiang X."/>
            <person name="Wang W."/>
            <person name="Chen Q."/>
            <person name="Zhang S."/>
            <person name="Li H."/>
            <person name="Wu J."/>
            <person name="Wang P."/>
            <person name="Li P."/>
            <person name="Shi C."/>
            <person name="Zheng F."/>
            <person name="Jian J."/>
            <person name="Huang B."/>
            <person name="Shan D."/>
            <person name="Shi M."/>
            <person name="Fang C."/>
            <person name="Yue Y."/>
            <person name="Li F."/>
            <person name="Li D."/>
            <person name="Wei S."/>
            <person name="Han B."/>
            <person name="Jiang C."/>
            <person name="Yin Y."/>
            <person name="Xia T."/>
            <person name="Zhang Z."/>
            <person name="Bennetzen J.L."/>
            <person name="Zhao S."/>
            <person name="Wan X."/>
        </authorList>
    </citation>
    <scope>NUCLEOTIDE SEQUENCE [LARGE SCALE GENOMIC DNA]</scope>
    <source>
        <strain evidence="6">cv. Shuchazao</strain>
        <tissue evidence="5">Leaf</tissue>
    </source>
</reference>
<dbReference type="Pfam" id="PF01535">
    <property type="entry name" value="PPR"/>
    <property type="match status" value="3"/>
</dbReference>
<dbReference type="SUPFAM" id="SSF160443">
    <property type="entry name" value="SMR domain-like"/>
    <property type="match status" value="1"/>
</dbReference>
<dbReference type="InterPro" id="IPR002885">
    <property type="entry name" value="PPR_rpt"/>
</dbReference>
<evidence type="ECO:0000259" key="4">
    <source>
        <dbReference type="PROSITE" id="PS50828"/>
    </source>
</evidence>
<keyword evidence="6" id="KW-1185">Reference proteome</keyword>
<protein>
    <recommendedName>
        <fullName evidence="4">Smr domain-containing protein</fullName>
    </recommendedName>
</protein>
<feature type="domain" description="Smr" evidence="4">
    <location>
        <begin position="362"/>
        <end position="446"/>
    </location>
</feature>
<dbReference type="PROSITE" id="PS50828">
    <property type="entry name" value="SMR"/>
    <property type="match status" value="1"/>
</dbReference>
<dbReference type="NCBIfam" id="TIGR00756">
    <property type="entry name" value="PPR"/>
    <property type="match status" value="1"/>
</dbReference>
<evidence type="ECO:0000313" key="6">
    <source>
        <dbReference type="Proteomes" id="UP000306102"/>
    </source>
</evidence>
<organism evidence="5 6">
    <name type="scientific">Camellia sinensis var. sinensis</name>
    <name type="common">China tea</name>
    <dbReference type="NCBI Taxonomy" id="542762"/>
    <lineage>
        <taxon>Eukaryota</taxon>
        <taxon>Viridiplantae</taxon>
        <taxon>Streptophyta</taxon>
        <taxon>Embryophyta</taxon>
        <taxon>Tracheophyta</taxon>
        <taxon>Spermatophyta</taxon>
        <taxon>Magnoliopsida</taxon>
        <taxon>eudicotyledons</taxon>
        <taxon>Gunneridae</taxon>
        <taxon>Pentapetalae</taxon>
        <taxon>asterids</taxon>
        <taxon>Ericales</taxon>
        <taxon>Theaceae</taxon>
        <taxon>Camellia</taxon>
    </lineage>
</organism>
<dbReference type="InterPro" id="IPR002625">
    <property type="entry name" value="Smr_dom"/>
</dbReference>
<dbReference type="SMART" id="SM00463">
    <property type="entry name" value="SMR"/>
    <property type="match status" value="1"/>
</dbReference>
<dbReference type="AlphaFoldDB" id="A0A4S4DPS0"/>
<dbReference type="Proteomes" id="UP000306102">
    <property type="component" value="Unassembled WGS sequence"/>
</dbReference>